<evidence type="ECO:0000259" key="5">
    <source>
        <dbReference type="Pfam" id="PF01625"/>
    </source>
</evidence>
<dbReference type="KEGG" id="ftj:FTUN_5909"/>
<dbReference type="Gene3D" id="3.30.1060.10">
    <property type="entry name" value="Peptide methionine sulphoxide reductase MsrA"/>
    <property type="match status" value="1"/>
</dbReference>
<sequence length="228" mass="25402">MKTMLLLLVVFVGVLALILLLMNREGFTVPDQFPVLDSSEAIAAPEVAAGEVELATFGSGCFWCTEAVFQQIKGVRKVESGYSGGSVPSPSYEQVCRGTTGHAEVVQVTFDPKVISYPELLEVFWRSHDPTTKDRQGNDSGPQYRSVIFYHSDGQKQLAERYKQKIDAAGVFRAPVVTEIEPFTAFYPATADHQNYYATNPRQGYCRVVIAPKVEKLRKVFQDKLKPE</sequence>
<organism evidence="6 7">
    <name type="scientific">Frigoriglobus tundricola</name>
    <dbReference type="NCBI Taxonomy" id="2774151"/>
    <lineage>
        <taxon>Bacteria</taxon>
        <taxon>Pseudomonadati</taxon>
        <taxon>Planctomycetota</taxon>
        <taxon>Planctomycetia</taxon>
        <taxon>Gemmatales</taxon>
        <taxon>Gemmataceae</taxon>
        <taxon>Frigoriglobus</taxon>
    </lineage>
</organism>
<comment type="similarity">
    <text evidence="4">Belongs to the MsrA Met sulfoxide reductase family.</text>
</comment>
<dbReference type="PANTHER" id="PTHR43774:SF1">
    <property type="entry name" value="PEPTIDE METHIONINE SULFOXIDE REDUCTASE MSRA 2"/>
    <property type="match status" value="1"/>
</dbReference>
<dbReference type="EMBL" id="CP053452">
    <property type="protein sequence ID" value="QJW98321.1"/>
    <property type="molecule type" value="Genomic_DNA"/>
</dbReference>
<keyword evidence="1 4" id="KW-0560">Oxidoreductase</keyword>
<dbReference type="GO" id="GO:0008113">
    <property type="term" value="F:peptide-methionine (S)-S-oxide reductase activity"/>
    <property type="evidence" value="ECO:0007669"/>
    <property type="project" value="UniProtKB-UniRule"/>
</dbReference>
<keyword evidence="7" id="KW-1185">Reference proteome</keyword>
<comment type="catalytic activity">
    <reaction evidence="3 4">
        <text>[thioredoxin]-disulfide + L-methionine + H2O = L-methionine (S)-S-oxide + [thioredoxin]-dithiol</text>
        <dbReference type="Rhea" id="RHEA:19993"/>
        <dbReference type="Rhea" id="RHEA-COMP:10698"/>
        <dbReference type="Rhea" id="RHEA-COMP:10700"/>
        <dbReference type="ChEBI" id="CHEBI:15377"/>
        <dbReference type="ChEBI" id="CHEBI:29950"/>
        <dbReference type="ChEBI" id="CHEBI:50058"/>
        <dbReference type="ChEBI" id="CHEBI:57844"/>
        <dbReference type="ChEBI" id="CHEBI:58772"/>
        <dbReference type="EC" id="1.8.4.11"/>
    </reaction>
</comment>
<dbReference type="SUPFAM" id="SSF55068">
    <property type="entry name" value="Peptide methionine sulfoxide reductase"/>
    <property type="match status" value="1"/>
</dbReference>
<dbReference type="AlphaFoldDB" id="A0A6M5YYJ2"/>
<comment type="catalytic activity">
    <reaction evidence="2 4">
        <text>L-methionyl-[protein] + [thioredoxin]-disulfide + H2O = L-methionyl-(S)-S-oxide-[protein] + [thioredoxin]-dithiol</text>
        <dbReference type="Rhea" id="RHEA:14217"/>
        <dbReference type="Rhea" id="RHEA-COMP:10698"/>
        <dbReference type="Rhea" id="RHEA-COMP:10700"/>
        <dbReference type="Rhea" id="RHEA-COMP:12313"/>
        <dbReference type="Rhea" id="RHEA-COMP:12315"/>
        <dbReference type="ChEBI" id="CHEBI:15377"/>
        <dbReference type="ChEBI" id="CHEBI:16044"/>
        <dbReference type="ChEBI" id="CHEBI:29950"/>
        <dbReference type="ChEBI" id="CHEBI:44120"/>
        <dbReference type="ChEBI" id="CHEBI:50058"/>
        <dbReference type="EC" id="1.8.4.11"/>
    </reaction>
</comment>
<protein>
    <recommendedName>
        <fullName evidence="4">Peptide methionine sulfoxide reductase MsrA</fullName>
        <shortName evidence="4">Protein-methionine-S-oxide reductase</shortName>
        <ecNumber evidence="4">1.8.4.11</ecNumber>
    </recommendedName>
    <alternativeName>
        <fullName evidence="4">Peptide-methionine (S)-S-oxide reductase</fullName>
        <shortName evidence="4">Peptide Met(O) reductase</shortName>
    </alternativeName>
</protein>
<evidence type="ECO:0000256" key="4">
    <source>
        <dbReference type="HAMAP-Rule" id="MF_01401"/>
    </source>
</evidence>
<feature type="domain" description="Peptide methionine sulphoxide reductase MsrA" evidence="5">
    <location>
        <begin position="55"/>
        <end position="206"/>
    </location>
</feature>
<dbReference type="InterPro" id="IPR036509">
    <property type="entry name" value="Met_Sox_Rdtase_MsrA_sf"/>
</dbReference>
<gene>
    <name evidence="4" type="primary">msrA</name>
    <name evidence="6" type="ORF">FTUN_5909</name>
</gene>
<comment type="function">
    <text evidence="4">Has an important function as a repair enzyme for proteins that have been inactivated by oxidation. Catalyzes the reversible oxidation-reduction of methionine sulfoxide in proteins to methionine.</text>
</comment>
<evidence type="ECO:0000313" key="6">
    <source>
        <dbReference type="EMBL" id="QJW98321.1"/>
    </source>
</evidence>
<dbReference type="RefSeq" id="WP_390888596.1">
    <property type="nucleotide sequence ID" value="NZ_CP053452.2"/>
</dbReference>
<evidence type="ECO:0000256" key="1">
    <source>
        <dbReference type="ARBA" id="ARBA00023002"/>
    </source>
</evidence>
<dbReference type="Pfam" id="PF01625">
    <property type="entry name" value="PMSR"/>
    <property type="match status" value="1"/>
</dbReference>
<dbReference type="NCBIfam" id="TIGR00401">
    <property type="entry name" value="msrA"/>
    <property type="match status" value="1"/>
</dbReference>
<evidence type="ECO:0000256" key="2">
    <source>
        <dbReference type="ARBA" id="ARBA00047806"/>
    </source>
</evidence>
<name>A0A6M5YYJ2_9BACT</name>
<evidence type="ECO:0000256" key="3">
    <source>
        <dbReference type="ARBA" id="ARBA00048782"/>
    </source>
</evidence>
<dbReference type="PANTHER" id="PTHR43774">
    <property type="entry name" value="PEPTIDE METHIONINE SULFOXIDE REDUCTASE"/>
    <property type="match status" value="1"/>
</dbReference>
<dbReference type="HAMAP" id="MF_01401">
    <property type="entry name" value="MsrA"/>
    <property type="match status" value="1"/>
</dbReference>
<reference evidence="7" key="1">
    <citation type="submission" date="2020-05" db="EMBL/GenBank/DDBJ databases">
        <title>Frigoriglobus tundricola gen. nov., sp. nov., a psychrotolerant cellulolytic planctomycete of the family Gemmataceae with two divergent copies of 16S rRNA gene.</title>
        <authorList>
            <person name="Kulichevskaya I.S."/>
            <person name="Ivanova A.A."/>
            <person name="Naumoff D.G."/>
            <person name="Beletsky A.V."/>
            <person name="Rijpstra W.I.C."/>
            <person name="Sinninghe Damste J.S."/>
            <person name="Mardanov A.V."/>
            <person name="Ravin N.V."/>
            <person name="Dedysh S.N."/>
        </authorList>
    </citation>
    <scope>NUCLEOTIDE SEQUENCE [LARGE SCALE GENOMIC DNA]</scope>
    <source>
        <strain evidence="7">PL17</strain>
    </source>
</reference>
<dbReference type="InterPro" id="IPR002569">
    <property type="entry name" value="Met_Sox_Rdtase_MsrA_dom"/>
</dbReference>
<dbReference type="EC" id="1.8.4.11" evidence="4"/>
<evidence type="ECO:0000313" key="7">
    <source>
        <dbReference type="Proteomes" id="UP000503447"/>
    </source>
</evidence>
<dbReference type="Proteomes" id="UP000503447">
    <property type="component" value="Chromosome"/>
</dbReference>
<proteinExistence type="inferred from homology"/>
<feature type="active site" evidence="4">
    <location>
        <position position="61"/>
    </location>
</feature>
<accession>A0A6M5YYJ2</accession>